<reference evidence="2" key="1">
    <citation type="submission" date="2022-05" db="EMBL/GenBank/DDBJ databases">
        <title>Novel bacterial taxa in a minimal lignocellulolytic consortium and its capacity to transform plastics disclosed by genome-resolved metagenomics.</title>
        <authorList>
            <person name="Rodriguez C.A.D."/>
            <person name="Diaz-Garcia L."/>
            <person name="Herrera K."/>
            <person name="Tarazona N.A."/>
            <person name="Sproer C."/>
            <person name="Overmann J."/>
            <person name="Jimenez D.J."/>
        </authorList>
    </citation>
    <scope>NUCLEOTIDE SEQUENCE</scope>
    <source>
        <strain evidence="2">MAG5</strain>
    </source>
</reference>
<dbReference type="Pfam" id="PF02557">
    <property type="entry name" value="VanY"/>
    <property type="match status" value="1"/>
</dbReference>
<dbReference type="Gene3D" id="3.30.1380.10">
    <property type="match status" value="1"/>
</dbReference>
<evidence type="ECO:0000313" key="3">
    <source>
        <dbReference type="Proteomes" id="UP001056756"/>
    </source>
</evidence>
<dbReference type="KEGG" id="plig:NAG76_01390"/>
<dbReference type="CDD" id="cd14852">
    <property type="entry name" value="LD-carboxypeptidase"/>
    <property type="match status" value="1"/>
</dbReference>
<dbReference type="PANTHER" id="PTHR34385">
    <property type="entry name" value="D-ALANYL-D-ALANINE CARBOXYPEPTIDASE"/>
    <property type="match status" value="1"/>
</dbReference>
<dbReference type="AlphaFoldDB" id="A0A9J6ZFY1"/>
<protein>
    <submittedName>
        <fullName evidence="2">M15 family metallopeptidase</fullName>
    </submittedName>
</protein>
<dbReference type="SUPFAM" id="SSF55166">
    <property type="entry name" value="Hedgehog/DD-peptidase"/>
    <property type="match status" value="1"/>
</dbReference>
<organism evidence="2 3">
    <name type="scientific">Candidatus Pristimantibacillus lignocellulolyticus</name>
    <dbReference type="NCBI Taxonomy" id="2994561"/>
    <lineage>
        <taxon>Bacteria</taxon>
        <taxon>Bacillati</taxon>
        <taxon>Bacillota</taxon>
        <taxon>Bacilli</taxon>
        <taxon>Bacillales</taxon>
        <taxon>Paenibacillaceae</taxon>
        <taxon>Candidatus Pristimantibacillus</taxon>
    </lineage>
</organism>
<accession>A0A9J6ZFY1</accession>
<dbReference type="Proteomes" id="UP001056756">
    <property type="component" value="Chromosome"/>
</dbReference>
<proteinExistence type="predicted"/>
<evidence type="ECO:0000259" key="1">
    <source>
        <dbReference type="Pfam" id="PF02557"/>
    </source>
</evidence>
<dbReference type="Gene3D" id="3.30.200.180">
    <property type="match status" value="1"/>
</dbReference>
<gene>
    <name evidence="2" type="ORF">NAG76_01390</name>
</gene>
<feature type="domain" description="D-alanyl-D-alanine carboxypeptidase-like core" evidence="1">
    <location>
        <begin position="95"/>
        <end position="209"/>
    </location>
</feature>
<dbReference type="InterPro" id="IPR003709">
    <property type="entry name" value="VanY-like_core_dom"/>
</dbReference>
<dbReference type="EMBL" id="CP097899">
    <property type="protein sequence ID" value="URN94940.1"/>
    <property type="molecule type" value="Genomic_DNA"/>
</dbReference>
<sequence>MKKAIVASCIAAVLIYLFVGFKEREVQLIEIENNEFRQGGYDVLQIDENMKYAGDLILVNRDHKMINEGLADDIVLVVEEIHEKSGFQVGSDDVKLSKSVVVRFQRMVDQAKQDGITNFILSSGYRNNAKQASLYNEMGPAYALPAGYSEHNVGLSLDIGSSVGKMEDAPEGKWLRENASDFGFILRYPENKIDVTGIQYEPWHFRYVGLPHSIIMKEHQWVLEEYLDYISENPAFTTTINGEKYNINYYSFEHGLKIKVPSNHSYTISGDNKGGIIVTSVVGGE</sequence>
<dbReference type="InterPro" id="IPR058193">
    <property type="entry name" value="VanY/YodJ_core_dom"/>
</dbReference>
<dbReference type="InterPro" id="IPR009045">
    <property type="entry name" value="Zn_M74/Hedgehog-like"/>
</dbReference>
<dbReference type="PANTHER" id="PTHR34385:SF1">
    <property type="entry name" value="PEPTIDOGLYCAN L-ALANYL-D-GLUTAMATE ENDOPEPTIDASE CWLK"/>
    <property type="match status" value="1"/>
</dbReference>
<dbReference type="InterPro" id="IPR052179">
    <property type="entry name" value="DD-CPase-like"/>
</dbReference>
<name>A0A9J6ZFY1_9BACL</name>
<dbReference type="GO" id="GO:0008233">
    <property type="term" value="F:peptidase activity"/>
    <property type="evidence" value="ECO:0007669"/>
    <property type="project" value="InterPro"/>
</dbReference>
<evidence type="ECO:0000313" key="2">
    <source>
        <dbReference type="EMBL" id="URN94940.1"/>
    </source>
</evidence>
<dbReference type="GO" id="GO:0006508">
    <property type="term" value="P:proteolysis"/>
    <property type="evidence" value="ECO:0007669"/>
    <property type="project" value="InterPro"/>
</dbReference>